<reference evidence="6" key="1">
    <citation type="journal article" date="2013" name="Genome Announc.">
        <title>First genome sequence of a syntrophic acetate-oxidizing bacterium, Tepidanaerobacter acetatoxydans strain Re1.</title>
        <authorList>
            <person name="Manzoor S."/>
            <person name="Bongcam-Rudloff E."/>
            <person name="Schnurer A."/>
            <person name="Muller B."/>
        </authorList>
    </citation>
    <scope>NUCLEOTIDE SEQUENCE [LARGE SCALE GENOMIC DNA]</scope>
    <source>
        <strain evidence="6">Re1</strain>
    </source>
</reference>
<comment type="similarity">
    <text evidence="1">Belongs to the glycosyl hydrolase 8 (cellulase D) family.</text>
</comment>
<dbReference type="RefSeq" id="WP_013779538.1">
    <property type="nucleotide sequence ID" value="NC_015519.1"/>
</dbReference>
<keyword evidence="4" id="KW-1133">Transmembrane helix</keyword>
<keyword evidence="6" id="KW-1185">Reference proteome</keyword>
<dbReference type="InterPro" id="IPR002037">
    <property type="entry name" value="Glyco_hydro_8"/>
</dbReference>
<dbReference type="InterPro" id="IPR012341">
    <property type="entry name" value="6hp_glycosidase-like_sf"/>
</dbReference>
<dbReference type="HOGENOM" id="CLU_062608_0_0_9"/>
<dbReference type="Proteomes" id="UP000010802">
    <property type="component" value="Chromosome"/>
</dbReference>
<sequence>MANTKHIQRIILIIVAIICLYLFYLLYLKQVSIKLNIEWKTFSSKPEETICLKFIQTEMSGEQGIFTNFLDDYKVNEWATGHQVLSESEGLIMLYAVQGGNKSLFDEHFNIVRNMILDNGVIMWRVGSGGELLTKSSASVDDLRIVRSLIYASDRWQDMQYKTFLNELARKVKKYEFTKEGLVGYYDAESKTKADTITLSYIDLYTMKLLSQIDSDWGNAFEKGLKIIDNAFISQDKPFFRKTYSYKTKSYSKEQEINIIDYLNILLHLSEVGMCPPEAIDWLKGQIRMNNALFNSYRINSSQPASDLQSAASYAIACRIAKNIEDNELYEMMKAKLLMFQISDKTSPICGAFGDPTTLKVYSFDNLQALLALQGFGGVK</sequence>
<keyword evidence="2 5" id="KW-0378">Hydrolase</keyword>
<dbReference type="SUPFAM" id="SSF48208">
    <property type="entry name" value="Six-hairpin glycosidases"/>
    <property type="match status" value="1"/>
</dbReference>
<dbReference type="STRING" id="1209989.TepRe1_2519"/>
<keyword evidence="4" id="KW-0472">Membrane</keyword>
<organism evidence="5 6">
    <name type="scientific">Tepidanaerobacter acetatoxydans (strain DSM 21804 / JCM 16047 / Re1)</name>
    <dbReference type="NCBI Taxonomy" id="1209989"/>
    <lineage>
        <taxon>Bacteria</taxon>
        <taxon>Bacillati</taxon>
        <taxon>Bacillota</taxon>
        <taxon>Clostridia</taxon>
        <taxon>Thermosediminibacterales</taxon>
        <taxon>Tepidanaerobacteraceae</taxon>
        <taxon>Tepidanaerobacter</taxon>
    </lineage>
</organism>
<dbReference type="KEGG" id="tep:TepRe1_2519"/>
<evidence type="ECO:0000256" key="3">
    <source>
        <dbReference type="ARBA" id="ARBA00023295"/>
    </source>
</evidence>
<evidence type="ECO:0000313" key="6">
    <source>
        <dbReference type="Proteomes" id="UP000010802"/>
    </source>
</evidence>
<dbReference type="AlphaFoldDB" id="F4LUH4"/>
<proteinExistence type="inferred from homology"/>
<dbReference type="InterPro" id="IPR008928">
    <property type="entry name" value="6-hairpin_glycosidase_sf"/>
</dbReference>
<protein>
    <submittedName>
        <fullName evidence="5">Glycoside hydrolase family 8</fullName>
    </submittedName>
</protein>
<evidence type="ECO:0000313" key="5">
    <source>
        <dbReference type="EMBL" id="CCP27587.1"/>
    </source>
</evidence>
<dbReference type="PATRIC" id="fig|1209989.3.peg.3111"/>
<accession>F4LUH4</accession>
<dbReference type="EMBL" id="HF563609">
    <property type="protein sequence ID" value="CCP27587.1"/>
    <property type="molecule type" value="Genomic_DNA"/>
</dbReference>
<dbReference type="eggNOG" id="COG3405">
    <property type="taxonomic scope" value="Bacteria"/>
</dbReference>
<evidence type="ECO:0000256" key="2">
    <source>
        <dbReference type="ARBA" id="ARBA00022801"/>
    </source>
</evidence>
<keyword evidence="4" id="KW-0812">Transmembrane</keyword>
<dbReference type="KEGG" id="tae:TepiRe1_2715"/>
<evidence type="ECO:0000256" key="4">
    <source>
        <dbReference type="SAM" id="Phobius"/>
    </source>
</evidence>
<dbReference type="Pfam" id="PF01270">
    <property type="entry name" value="Glyco_hydro_8"/>
    <property type="match status" value="1"/>
</dbReference>
<dbReference type="GO" id="GO:0004553">
    <property type="term" value="F:hydrolase activity, hydrolyzing O-glycosyl compounds"/>
    <property type="evidence" value="ECO:0007669"/>
    <property type="project" value="InterPro"/>
</dbReference>
<dbReference type="GO" id="GO:0005975">
    <property type="term" value="P:carbohydrate metabolic process"/>
    <property type="evidence" value="ECO:0007669"/>
    <property type="project" value="InterPro"/>
</dbReference>
<name>F4LUH4_TEPAE</name>
<accession>L0S6X2</accession>
<evidence type="ECO:0000256" key="1">
    <source>
        <dbReference type="ARBA" id="ARBA00009209"/>
    </source>
</evidence>
<keyword evidence="3" id="KW-0326">Glycosidase</keyword>
<dbReference type="OrthoDB" id="1779554at2"/>
<dbReference type="Gene3D" id="1.50.10.10">
    <property type="match status" value="1"/>
</dbReference>
<feature type="transmembrane region" description="Helical" evidence="4">
    <location>
        <begin position="6"/>
        <end position="27"/>
    </location>
</feature>
<gene>
    <name evidence="5" type="ordered locus">TEPIRE1_2715</name>
</gene>